<evidence type="ECO:0000313" key="2">
    <source>
        <dbReference type="EMBL" id="CAE6512370.1"/>
    </source>
</evidence>
<organism evidence="2 3">
    <name type="scientific">Rhizoctonia solani</name>
    <dbReference type="NCBI Taxonomy" id="456999"/>
    <lineage>
        <taxon>Eukaryota</taxon>
        <taxon>Fungi</taxon>
        <taxon>Dikarya</taxon>
        <taxon>Basidiomycota</taxon>
        <taxon>Agaricomycotina</taxon>
        <taxon>Agaricomycetes</taxon>
        <taxon>Cantharellales</taxon>
        <taxon>Ceratobasidiaceae</taxon>
        <taxon>Rhizoctonia</taxon>
    </lineage>
</organism>
<feature type="region of interest" description="Disordered" evidence="1">
    <location>
        <begin position="55"/>
        <end position="96"/>
    </location>
</feature>
<feature type="compositionally biased region" description="Polar residues" evidence="1">
    <location>
        <begin position="74"/>
        <end position="88"/>
    </location>
</feature>
<proteinExistence type="predicted"/>
<dbReference type="EMBL" id="CAJMXA010003702">
    <property type="protein sequence ID" value="CAE6512370.1"/>
    <property type="molecule type" value="Genomic_DNA"/>
</dbReference>
<name>A0A8H3D3E0_9AGAM</name>
<protein>
    <submittedName>
        <fullName evidence="2">Uncharacterized protein</fullName>
    </submittedName>
</protein>
<dbReference type="AlphaFoldDB" id="A0A8H3D3E0"/>
<evidence type="ECO:0000256" key="1">
    <source>
        <dbReference type="SAM" id="MobiDB-lite"/>
    </source>
</evidence>
<feature type="compositionally biased region" description="Polar residues" evidence="1">
    <location>
        <begin position="55"/>
        <end position="67"/>
    </location>
</feature>
<sequence>MDNLGGGDYSSVPVDFGNLAATIALAADALAAAAEALAEAAGAISDASEALNSGKTPQILSGFTHTTDAPKEPSSGNELEANSQSKSSPGHVDQKDLNNQQISSQCDRGILAPVSPPQSIISISSDSSSEVELRPAEQLSDPCSLENKTSDDLDESCDMFEPELNNKIDAFPPSPVPGPSGVHETGSSEIPTDTLIKGPQSNASQFLEMMGSCPTIPPGRNYIHLDQPSDAFAFIAYMALQVRRIICLVSSHRQEAYAKLLRSLTHAKVHCIDTPRQFDYISMELETPASDILLTPCNNFTMNWRWIQQSNPDCIIHWTQPANIYYCTTGWAVNFLPRTIRACALVVGEQSFDGPMQGVELYPNSVLNKCFQSNSPFQTLRQIAAQLLPAPPVIPSAPPTFKRPSDPLPSQPPTIQTPNILNNPGTASLPVGHYYIVVDRANDTDIIPIIAYIALNTKKVICHVPANDLTRYHTLVTSIANVNVITSGRKAKAPTNRLKSEVRGVLLRSIAREWNSYWAKSLADCVIYCGVPADLGNYLNECNMKVNYSYLVLTRSQYSGIQSQVASYRRFQRHPLIRGSDSLNPGSLLYDLRQKLAPHV</sequence>
<reference evidence="2" key="1">
    <citation type="submission" date="2021-01" db="EMBL/GenBank/DDBJ databases">
        <authorList>
            <person name="Kaushik A."/>
        </authorList>
    </citation>
    <scope>NUCLEOTIDE SEQUENCE</scope>
    <source>
        <strain evidence="2">AG6-10EEA</strain>
    </source>
</reference>
<accession>A0A8H3D3E0</accession>
<feature type="region of interest" description="Disordered" evidence="1">
    <location>
        <begin position="170"/>
        <end position="194"/>
    </location>
</feature>
<dbReference type="Proteomes" id="UP000663853">
    <property type="component" value="Unassembled WGS sequence"/>
</dbReference>
<feature type="region of interest" description="Disordered" evidence="1">
    <location>
        <begin position="109"/>
        <end position="152"/>
    </location>
</feature>
<feature type="compositionally biased region" description="Low complexity" evidence="1">
    <location>
        <begin position="117"/>
        <end position="128"/>
    </location>
</feature>
<evidence type="ECO:0000313" key="3">
    <source>
        <dbReference type="Proteomes" id="UP000663853"/>
    </source>
</evidence>
<comment type="caution">
    <text evidence="2">The sequence shown here is derived from an EMBL/GenBank/DDBJ whole genome shotgun (WGS) entry which is preliminary data.</text>
</comment>
<gene>
    <name evidence="2" type="ORF">RDB_LOCUS131035</name>
</gene>